<dbReference type="AlphaFoldDB" id="A0A2P4X4B7"/>
<name>A0A2P4X4B7_9STRA</name>
<dbReference type="EMBL" id="NCKW01016882">
    <property type="protein sequence ID" value="POM60380.1"/>
    <property type="molecule type" value="Genomic_DNA"/>
</dbReference>
<accession>A0A2P4X4B7</accession>
<dbReference type="OrthoDB" id="104645at2759"/>
<keyword evidence="2" id="KW-1185">Reference proteome</keyword>
<evidence type="ECO:0000313" key="2">
    <source>
        <dbReference type="Proteomes" id="UP000237271"/>
    </source>
</evidence>
<gene>
    <name evidence="1" type="ORF">PHPALM_30773</name>
</gene>
<protein>
    <submittedName>
        <fullName evidence="1">Uncharacterized protein</fullName>
    </submittedName>
</protein>
<comment type="caution">
    <text evidence="1">The sequence shown here is derived from an EMBL/GenBank/DDBJ whole genome shotgun (WGS) entry which is preliminary data.</text>
</comment>
<proteinExistence type="predicted"/>
<dbReference type="Proteomes" id="UP000237271">
    <property type="component" value="Unassembled WGS sequence"/>
</dbReference>
<reference evidence="1 2" key="1">
    <citation type="journal article" date="2017" name="Genome Biol. Evol.">
        <title>Phytophthora megakarya and P. palmivora, closely related causal agents of cacao black pod rot, underwent increases in genome sizes and gene numbers by different mechanisms.</title>
        <authorList>
            <person name="Ali S.S."/>
            <person name="Shao J."/>
            <person name="Lary D.J."/>
            <person name="Kronmiller B."/>
            <person name="Shen D."/>
            <person name="Strem M.D."/>
            <person name="Amoako-Attah I."/>
            <person name="Akrofi A.Y."/>
            <person name="Begoude B.A."/>
            <person name="Ten Hoopen G.M."/>
            <person name="Coulibaly K."/>
            <person name="Kebe B.I."/>
            <person name="Melnick R.L."/>
            <person name="Guiltinan M.J."/>
            <person name="Tyler B.M."/>
            <person name="Meinhardt L.W."/>
            <person name="Bailey B.A."/>
        </authorList>
    </citation>
    <scope>NUCLEOTIDE SEQUENCE [LARGE SCALE GENOMIC DNA]</scope>
    <source>
        <strain evidence="2">sbr112.9</strain>
    </source>
</reference>
<sequence length="501" mass="58357">MPRANNFTSNSISDEDVAKQELKEAKGSEKRAMKLKKHRANMVVYRLEKKKMQNSLQTECNQLERVMKKYLKVMQKEMSYNNAYGSSIYEVLRDLIVEKEALQTQNTALYRDIKMHEKFCTVFLRSSQEEKSVLPVRDDDKDLLDPEFTASLPVTSKVEWKVQNGKRKLGCSMMIIDSEANKLSRDAEMHDNDVEWITKGWAYVTLTEVDDAPINSKLVEDWATLTTEAWTNEVKLEWKKKQRCETLARFRSSKKKKFANMCSERDHLEHEVKRRLVALNAIANAERNDAQNASKTSAICRLGLESDALRNENLEIHHKLQHLKRCWSLIQEGFAVLRDDSDLCSSTLNLYEASEKSQWVSNPRVNEPGWRVRFPNGEPSFYFHPFTRQEFDSMHEHLLDEFHVKLQQIESVECSVGSLFGWTIHHAPLTRRLEDNAIMTHARFGMRAYASMEEVDELVLKSELKWLPLLVTPPNWNDKQREAVSIQVLQEFEMDAYIMIA</sequence>
<evidence type="ECO:0000313" key="1">
    <source>
        <dbReference type="EMBL" id="POM60380.1"/>
    </source>
</evidence>
<organism evidence="1 2">
    <name type="scientific">Phytophthora palmivora</name>
    <dbReference type="NCBI Taxonomy" id="4796"/>
    <lineage>
        <taxon>Eukaryota</taxon>
        <taxon>Sar</taxon>
        <taxon>Stramenopiles</taxon>
        <taxon>Oomycota</taxon>
        <taxon>Peronosporomycetes</taxon>
        <taxon>Peronosporales</taxon>
        <taxon>Peronosporaceae</taxon>
        <taxon>Phytophthora</taxon>
    </lineage>
</organism>